<feature type="binding site" evidence="12">
    <location>
        <begin position="22"/>
        <end position="23"/>
    </location>
    <ligand>
        <name>phosphoenolpyruvate</name>
        <dbReference type="ChEBI" id="CHEBI:58702"/>
    </ligand>
</feature>
<dbReference type="NCBIfam" id="NF006873">
    <property type="entry name" value="PRK09369.1"/>
    <property type="match status" value="1"/>
</dbReference>
<dbReference type="PANTHER" id="PTHR43783:SF1">
    <property type="entry name" value="UDP-N-ACETYLGLUCOSAMINE 1-CARBOXYVINYLTRANSFERASE"/>
    <property type="match status" value="1"/>
</dbReference>
<keyword evidence="6 12" id="KW-0133">Cell shape</keyword>
<dbReference type="PANTHER" id="PTHR43783">
    <property type="entry name" value="UDP-N-ACETYLGLUCOSAMINE 1-CARBOXYVINYLTRANSFERASE"/>
    <property type="match status" value="1"/>
</dbReference>
<dbReference type="Proteomes" id="UP000243205">
    <property type="component" value="Unassembled WGS sequence"/>
</dbReference>
<feature type="active site" description="Proton donor" evidence="12">
    <location>
        <position position="116"/>
    </location>
</feature>
<reference evidence="15" key="1">
    <citation type="submission" date="2016-10" db="EMBL/GenBank/DDBJ databases">
        <authorList>
            <person name="Varghese N."/>
            <person name="Submissions S."/>
        </authorList>
    </citation>
    <scope>NUCLEOTIDE SEQUENCE [LARGE SCALE GENOMIC DNA]</scope>
    <source>
        <strain evidence="15">DSM 8987</strain>
    </source>
</reference>
<dbReference type="STRING" id="57664.SAMN05661003_10162"/>
<dbReference type="AlphaFoldDB" id="A0A1G6WZ74"/>
<feature type="binding site" evidence="12">
    <location>
        <position position="92"/>
    </location>
    <ligand>
        <name>UDP-N-acetyl-alpha-D-glucosamine</name>
        <dbReference type="ChEBI" id="CHEBI:57705"/>
    </ligand>
</feature>
<keyword evidence="12" id="KW-0670">Pyruvate</keyword>
<feature type="domain" description="Enolpyruvate transferase" evidence="13">
    <location>
        <begin position="7"/>
        <end position="405"/>
    </location>
</feature>
<dbReference type="InterPro" id="IPR050068">
    <property type="entry name" value="MurA_subfamily"/>
</dbReference>
<keyword evidence="4 12" id="KW-0132">Cell division</keyword>
<keyword evidence="3 12" id="KW-0963">Cytoplasm</keyword>
<dbReference type="UniPathway" id="UPA00219"/>
<dbReference type="HAMAP" id="MF_00111">
    <property type="entry name" value="MurA"/>
    <property type="match status" value="1"/>
</dbReference>
<comment type="subcellular location">
    <subcellularLocation>
        <location evidence="1 12">Cytoplasm</location>
    </subcellularLocation>
</comment>
<organism evidence="14 15">
    <name type="scientific">Desulfuromonas thiophila</name>
    <dbReference type="NCBI Taxonomy" id="57664"/>
    <lineage>
        <taxon>Bacteria</taxon>
        <taxon>Pseudomonadati</taxon>
        <taxon>Thermodesulfobacteriota</taxon>
        <taxon>Desulfuromonadia</taxon>
        <taxon>Desulfuromonadales</taxon>
        <taxon>Desulfuromonadaceae</taxon>
        <taxon>Desulfuromonas</taxon>
    </lineage>
</organism>
<comment type="function">
    <text evidence="12">Cell wall formation. Adds enolpyruvyl to UDP-N-acetylglucosamine.</text>
</comment>
<name>A0A1G6WZ74_9BACT</name>
<dbReference type="EMBL" id="FNAQ01000001">
    <property type="protein sequence ID" value="SDD70497.1"/>
    <property type="molecule type" value="Genomic_DNA"/>
</dbReference>
<evidence type="ECO:0000256" key="2">
    <source>
        <dbReference type="ARBA" id="ARBA00004752"/>
    </source>
</evidence>
<keyword evidence="7 12" id="KW-0573">Peptidoglycan synthesis</keyword>
<evidence type="ECO:0000313" key="14">
    <source>
        <dbReference type="EMBL" id="SDD70497.1"/>
    </source>
</evidence>
<dbReference type="GO" id="GO:0008760">
    <property type="term" value="F:UDP-N-acetylglucosamine 1-carboxyvinyltransferase activity"/>
    <property type="evidence" value="ECO:0007669"/>
    <property type="project" value="UniProtKB-UniRule"/>
</dbReference>
<dbReference type="GO" id="GO:0009252">
    <property type="term" value="P:peptidoglycan biosynthetic process"/>
    <property type="evidence" value="ECO:0007669"/>
    <property type="project" value="UniProtKB-UniRule"/>
</dbReference>
<feature type="modified residue" description="2-(S-cysteinyl)pyruvic acid O-phosphothioketal" evidence="12">
    <location>
        <position position="116"/>
    </location>
</feature>
<dbReference type="EC" id="2.5.1.7" evidence="12"/>
<comment type="catalytic activity">
    <reaction evidence="11 12">
        <text>phosphoenolpyruvate + UDP-N-acetyl-alpha-D-glucosamine = UDP-N-acetyl-3-O-(1-carboxyvinyl)-alpha-D-glucosamine + phosphate</text>
        <dbReference type="Rhea" id="RHEA:18681"/>
        <dbReference type="ChEBI" id="CHEBI:43474"/>
        <dbReference type="ChEBI" id="CHEBI:57705"/>
        <dbReference type="ChEBI" id="CHEBI:58702"/>
        <dbReference type="ChEBI" id="CHEBI:68483"/>
        <dbReference type="EC" id="2.5.1.7"/>
    </reaction>
</comment>
<dbReference type="Gene3D" id="3.65.10.10">
    <property type="entry name" value="Enolpyruvate transferase domain"/>
    <property type="match status" value="2"/>
</dbReference>
<comment type="caution">
    <text evidence="12">Lacks conserved residue(s) required for the propagation of feature annotation.</text>
</comment>
<dbReference type="SUPFAM" id="SSF55205">
    <property type="entry name" value="EPT/RTPC-like"/>
    <property type="match status" value="1"/>
</dbReference>
<gene>
    <name evidence="12" type="primary">murA</name>
    <name evidence="14" type="ORF">SAMN05661003_10162</name>
</gene>
<evidence type="ECO:0000256" key="12">
    <source>
        <dbReference type="HAMAP-Rule" id="MF_00111"/>
    </source>
</evidence>
<dbReference type="InterPro" id="IPR005750">
    <property type="entry name" value="UDP_GlcNAc_COvinyl_MurA"/>
</dbReference>
<keyword evidence="8 12" id="KW-0131">Cell cycle</keyword>
<dbReference type="InterPro" id="IPR036968">
    <property type="entry name" value="Enolpyruvate_Tfrase_sf"/>
</dbReference>
<dbReference type="OrthoDB" id="9803760at2"/>
<evidence type="ECO:0000256" key="7">
    <source>
        <dbReference type="ARBA" id="ARBA00022984"/>
    </source>
</evidence>
<evidence type="ECO:0000256" key="11">
    <source>
        <dbReference type="ARBA" id="ARBA00047527"/>
    </source>
</evidence>
<evidence type="ECO:0000313" key="15">
    <source>
        <dbReference type="Proteomes" id="UP000243205"/>
    </source>
</evidence>
<proteinExistence type="inferred from homology"/>
<sequence>MDKIRIRGGRPLRGTVTVSGAKNAALPLLCACLLAPGNHQLDNVPQLRDIRTTLELLGLLGVRSRQDGHRIELNADAIENAEAPYELVRTMRASVLVLGPLLARLGYARVSLPGGCAIGARPIDLHLKGLEALGAEIRLDHGYVEARADRLRGARIYLDIPTVGGTENLLMAATLAEGHTVIENAACEPEIVDLAAALTQMGARIEGAGSDTIRIDGVTRLQPMRHRVMADRIEAGTFLVAAAMTGGEVLVQGAEPACLDAVLSKLRQCGALVDCRPDGIAVQGPDVLAPLQIRTGPYPAFPTDMQAQFMALLVRAQGASVITENVFENRFMHVCELQRLGARIRIDGRQALIEGVPELLGAPVMATDLRASACLVLAGLAAGNTTEVSRIYHLDRGYERLEDKLRQLGADIERLPAD</sequence>
<dbReference type="CDD" id="cd01555">
    <property type="entry name" value="UdpNAET"/>
    <property type="match status" value="1"/>
</dbReference>
<dbReference type="RefSeq" id="WP_092075223.1">
    <property type="nucleotide sequence ID" value="NZ_CALFZY010000019.1"/>
</dbReference>
<keyword evidence="5 12" id="KW-0808">Transferase</keyword>
<dbReference type="NCBIfam" id="TIGR01072">
    <property type="entry name" value="murA"/>
    <property type="match status" value="1"/>
</dbReference>
<evidence type="ECO:0000256" key="4">
    <source>
        <dbReference type="ARBA" id="ARBA00022618"/>
    </source>
</evidence>
<evidence type="ECO:0000256" key="1">
    <source>
        <dbReference type="ARBA" id="ARBA00004496"/>
    </source>
</evidence>
<evidence type="ECO:0000256" key="9">
    <source>
        <dbReference type="ARBA" id="ARBA00023316"/>
    </source>
</evidence>
<dbReference type="GO" id="GO:0008360">
    <property type="term" value="P:regulation of cell shape"/>
    <property type="evidence" value="ECO:0007669"/>
    <property type="project" value="UniProtKB-KW"/>
</dbReference>
<dbReference type="FunFam" id="3.65.10.10:FF:000001">
    <property type="entry name" value="UDP-N-acetylglucosamine 1-carboxyvinyltransferase"/>
    <property type="match status" value="1"/>
</dbReference>
<evidence type="ECO:0000256" key="10">
    <source>
        <dbReference type="ARBA" id="ARBA00038367"/>
    </source>
</evidence>
<evidence type="ECO:0000256" key="6">
    <source>
        <dbReference type="ARBA" id="ARBA00022960"/>
    </source>
</evidence>
<evidence type="ECO:0000259" key="13">
    <source>
        <dbReference type="Pfam" id="PF00275"/>
    </source>
</evidence>
<dbReference type="Pfam" id="PF00275">
    <property type="entry name" value="EPSP_synthase"/>
    <property type="match status" value="1"/>
</dbReference>
<keyword evidence="15" id="KW-1185">Reference proteome</keyword>
<dbReference type="InterPro" id="IPR001986">
    <property type="entry name" value="Enolpyruvate_Tfrase_dom"/>
</dbReference>
<comment type="pathway">
    <text evidence="2 12">Cell wall biogenesis; peptidoglycan biosynthesis.</text>
</comment>
<dbReference type="GO" id="GO:0019277">
    <property type="term" value="P:UDP-N-acetylgalactosamine biosynthetic process"/>
    <property type="evidence" value="ECO:0007669"/>
    <property type="project" value="InterPro"/>
</dbReference>
<accession>A0A1G6WZ74</accession>
<feature type="binding site" evidence="12">
    <location>
        <position position="304"/>
    </location>
    <ligand>
        <name>UDP-N-acetyl-alpha-D-glucosamine</name>
        <dbReference type="ChEBI" id="CHEBI:57705"/>
    </ligand>
</feature>
<evidence type="ECO:0000256" key="8">
    <source>
        <dbReference type="ARBA" id="ARBA00023306"/>
    </source>
</evidence>
<dbReference type="GO" id="GO:0051301">
    <property type="term" value="P:cell division"/>
    <property type="evidence" value="ECO:0007669"/>
    <property type="project" value="UniProtKB-KW"/>
</dbReference>
<protein>
    <recommendedName>
        <fullName evidence="12">UDP-N-acetylglucosamine 1-carboxyvinyltransferase</fullName>
        <ecNumber evidence="12">2.5.1.7</ecNumber>
    </recommendedName>
    <alternativeName>
        <fullName evidence="12">Enoylpyruvate transferase</fullName>
    </alternativeName>
    <alternativeName>
        <fullName evidence="12">UDP-N-acetylglucosamine enolpyruvyl transferase</fullName>
        <shortName evidence="12">EPT</shortName>
    </alternativeName>
</protein>
<evidence type="ECO:0000256" key="5">
    <source>
        <dbReference type="ARBA" id="ARBA00022679"/>
    </source>
</evidence>
<keyword evidence="9 12" id="KW-0961">Cell wall biogenesis/degradation</keyword>
<comment type="similarity">
    <text evidence="10 12">Belongs to the EPSP synthase family. MurA subfamily.</text>
</comment>
<dbReference type="GO" id="GO:0071555">
    <property type="term" value="P:cell wall organization"/>
    <property type="evidence" value="ECO:0007669"/>
    <property type="project" value="UniProtKB-KW"/>
</dbReference>
<dbReference type="InterPro" id="IPR013792">
    <property type="entry name" value="RNA3'P_cycl/enolpyr_Trfase_a/b"/>
</dbReference>
<feature type="binding site" evidence="12">
    <location>
        <position position="326"/>
    </location>
    <ligand>
        <name>UDP-N-acetyl-alpha-D-glucosamine</name>
        <dbReference type="ChEBI" id="CHEBI:57705"/>
    </ligand>
</feature>
<dbReference type="GO" id="GO:0005737">
    <property type="term" value="C:cytoplasm"/>
    <property type="evidence" value="ECO:0007669"/>
    <property type="project" value="UniProtKB-SubCell"/>
</dbReference>
<feature type="binding site" evidence="12">
    <location>
        <begin position="121"/>
        <end position="125"/>
    </location>
    <ligand>
        <name>UDP-N-acetyl-alpha-D-glucosamine</name>
        <dbReference type="ChEBI" id="CHEBI:57705"/>
    </ligand>
</feature>
<evidence type="ECO:0000256" key="3">
    <source>
        <dbReference type="ARBA" id="ARBA00022490"/>
    </source>
</evidence>